<dbReference type="PROSITE" id="PS51762">
    <property type="entry name" value="GH16_2"/>
    <property type="match status" value="1"/>
</dbReference>
<evidence type="ECO:0000259" key="2">
    <source>
        <dbReference type="PROSITE" id="PS51762"/>
    </source>
</evidence>
<keyword evidence="1" id="KW-0812">Transmembrane</keyword>
<dbReference type="CDD" id="cd02181">
    <property type="entry name" value="GH16_fungal_Lam16A_glucanase"/>
    <property type="match status" value="1"/>
</dbReference>
<evidence type="ECO:0000256" key="1">
    <source>
        <dbReference type="SAM" id="Phobius"/>
    </source>
</evidence>
<gene>
    <name evidence="3" type="ORF">SEPCBS57363_005054</name>
</gene>
<accession>A0ABP0DVE5</accession>
<keyword evidence="1" id="KW-0472">Membrane</keyword>
<evidence type="ECO:0000313" key="4">
    <source>
        <dbReference type="Proteomes" id="UP001642501"/>
    </source>
</evidence>
<dbReference type="PANTHER" id="PTHR10963:SF42">
    <property type="entry name" value="PUTATIVE (AFU_ORTHOLOGUE AFUA_5G02280)-RELATED"/>
    <property type="match status" value="1"/>
</dbReference>
<protein>
    <recommendedName>
        <fullName evidence="2">GH16 domain-containing protein</fullName>
    </recommendedName>
</protein>
<feature type="domain" description="GH16" evidence="2">
    <location>
        <begin position="56"/>
        <end position="313"/>
    </location>
</feature>
<dbReference type="EMBL" id="CAWUOM010000104">
    <property type="protein sequence ID" value="CAK7272288.1"/>
    <property type="molecule type" value="Genomic_DNA"/>
</dbReference>
<dbReference type="Proteomes" id="UP001642501">
    <property type="component" value="Unassembled WGS sequence"/>
</dbReference>
<proteinExistence type="predicted"/>
<evidence type="ECO:0000313" key="3">
    <source>
        <dbReference type="EMBL" id="CAK7272288.1"/>
    </source>
</evidence>
<reference evidence="3 4" key="1">
    <citation type="submission" date="2024-01" db="EMBL/GenBank/DDBJ databases">
        <authorList>
            <person name="Allen C."/>
            <person name="Tagirdzhanova G."/>
        </authorList>
    </citation>
    <scope>NUCLEOTIDE SEQUENCE [LARGE SCALE GENOMIC DNA]</scope>
    <source>
        <strain evidence="3 4">CBS 573.63</strain>
    </source>
</reference>
<organism evidence="3 4">
    <name type="scientific">Sporothrix epigloea</name>
    <dbReference type="NCBI Taxonomy" id="1892477"/>
    <lineage>
        <taxon>Eukaryota</taxon>
        <taxon>Fungi</taxon>
        <taxon>Dikarya</taxon>
        <taxon>Ascomycota</taxon>
        <taxon>Pezizomycotina</taxon>
        <taxon>Sordariomycetes</taxon>
        <taxon>Sordariomycetidae</taxon>
        <taxon>Ophiostomatales</taxon>
        <taxon>Ophiostomataceae</taxon>
        <taxon>Sporothrix</taxon>
    </lineage>
</organism>
<dbReference type="InterPro" id="IPR000757">
    <property type="entry name" value="Beta-glucanase-like"/>
</dbReference>
<keyword evidence="4" id="KW-1185">Reference proteome</keyword>
<dbReference type="PANTHER" id="PTHR10963">
    <property type="entry name" value="GLYCOSYL HYDROLASE-RELATED"/>
    <property type="match status" value="1"/>
</dbReference>
<comment type="caution">
    <text evidence="3">The sequence shown here is derived from an EMBL/GenBank/DDBJ whole genome shotgun (WGS) entry which is preliminary data.</text>
</comment>
<keyword evidence="1" id="KW-1133">Transmembrane helix</keyword>
<name>A0ABP0DVE5_9PEZI</name>
<feature type="transmembrane region" description="Helical" evidence="1">
    <location>
        <begin position="23"/>
        <end position="45"/>
    </location>
</feature>
<dbReference type="Gene3D" id="2.60.120.200">
    <property type="match status" value="1"/>
</dbReference>
<dbReference type="SUPFAM" id="SSF49899">
    <property type="entry name" value="Concanavalin A-like lectins/glucanases"/>
    <property type="match status" value="1"/>
</dbReference>
<dbReference type="InterPro" id="IPR013320">
    <property type="entry name" value="ConA-like_dom_sf"/>
</dbReference>
<dbReference type="InterPro" id="IPR050546">
    <property type="entry name" value="Glycosyl_Hydrlase_16"/>
</dbReference>
<dbReference type="Pfam" id="PF26113">
    <property type="entry name" value="GH16_XgeA"/>
    <property type="match status" value="1"/>
</dbReference>
<sequence>MGQRFYELEQGPWWKPSTWSKKVWALAAVGTAVVIAIVIAIAVVVSRNNAAANAYPNYTQLNYTLKDTYSGESFFDNFDYFNTFDPANGFVHYVPAATAESLNLTYASSSSAVLRVDTSVGPESDPNASTGRFSVRVESKKQYNSGLFLFEVKHTPYGCGTWPALWLVDPNNKIWPAHGEIDIMEAVNQATTGNMMTLHTSGDCTMDSVKRLMTGTAEQADCHNTTNGNTGCGVDSGASTYGATYNSDGGGTVAVEWRDAGIRMWQFSSGSIPPDITAGHPDPSTWGMALADFPDTKCDIGTHFTNASIIVNIDLCGTLGEAKYPKSSCPKNCVGDYTCIGGTSPTNCTDYVANNPSAFQDAYWEFGSFKVYQI</sequence>